<keyword evidence="1" id="KW-0175">Coiled coil</keyword>
<protein>
    <submittedName>
        <fullName evidence="3">Uncharacterized protein</fullName>
    </submittedName>
</protein>
<gene>
    <name evidence="3" type="ORF">Abiwalacus_19940</name>
</gene>
<accession>A0ABN6QNS3</accession>
<feature type="coiled-coil region" evidence="1">
    <location>
        <begin position="21"/>
        <end position="68"/>
    </location>
</feature>
<evidence type="ECO:0000313" key="3">
    <source>
        <dbReference type="EMBL" id="BDL44420.1"/>
    </source>
</evidence>
<organism evidence="3 4">
    <name type="scientific">Akkermansia biwaensis</name>
    <dbReference type="NCBI Taxonomy" id="2946555"/>
    <lineage>
        <taxon>Bacteria</taxon>
        <taxon>Pseudomonadati</taxon>
        <taxon>Verrucomicrobiota</taxon>
        <taxon>Verrucomicrobiia</taxon>
        <taxon>Verrucomicrobiales</taxon>
        <taxon>Akkermansiaceae</taxon>
        <taxon>Akkermansia</taxon>
    </lineage>
</organism>
<feature type="coiled-coil region" evidence="1">
    <location>
        <begin position="340"/>
        <end position="395"/>
    </location>
</feature>
<sequence length="823" mass="92252">MADKDYKVQVGVEATANTGALDKVNKGLDSLRQTARQVNDELGREETIDNLEEVADAAEDTAEAIDKTTDSAEGLQGAVSQVGQQARTTGNDVAQAGDKGAASLNKMGRSARQTQSSLVALRGRMMATFNVVNELESFYNRGKAIGQWILDSWDKVIEGVDKAAVKRARELKDRLATEAAEREQAYTDALTNAKRERIYDEEQRRITAINELYSQRIQLIGQLAANRTAEVDHVEALRLKELELQRTIVRTREIRGEITQETAAALMADLDASEARGAAKSREDRQQIMLEAAIQARDETARQVARIKAEQEQAAKSPYAGVTPEEYRQYKRDVEDYHHRERTQQRMQDIARLEQELQDAIALRTSKGLSDPRVARDTQDKIDKTMERLQQYKDLAQYIADADAKVEAIEAYYRSSNPLVHYDQDNAGSMQMTEDISNAIKDQDKSETTRKERLKTAEDQLKLDEANVSTQQQLLQYQREINAREAVIAAAKADQASAVAADERRQKDLAELASQRKGVQERWRRRYDQLTDGQDYKDHETPGLKRLLKEGQHMADAGYMSEQDSARLSQLRDEALKGLPKELAAKVKWMMDDMIKGYSKAAAGERNLMTPLERKDLEAQRYKGKLDGLSDILPSLPKDGAAAKIVDILKDVAKYGVLNDATIKQLQSLTMRIDQDDEAGMRVVRLVKELVHGELGRILTAMSRPQPANPARPARPRRVTPEGRDLDAEEEMRARIRAGAQAPQPPPQPVPAAGQDASAMVSEFTRQMLGQGNATGRILDVMQQFLAVARQAADKSARHNERLSKIEQEVSGLLSRERYSRHR</sequence>
<feature type="region of interest" description="Disordered" evidence="2">
    <location>
        <begin position="701"/>
        <end position="727"/>
    </location>
</feature>
<evidence type="ECO:0000256" key="2">
    <source>
        <dbReference type="SAM" id="MobiDB-lite"/>
    </source>
</evidence>
<proteinExistence type="predicted"/>
<reference evidence="3" key="1">
    <citation type="submission" date="2022-06" db="EMBL/GenBank/DDBJ databases">
        <title>Akkermansia biwalacus sp. nov., an anaerobic mucin-degrading bacterium isolated from human intestine.</title>
        <authorList>
            <person name="Kobayashi Y."/>
            <person name="Inoue S."/>
            <person name="Kawahara T."/>
            <person name="Kohda N."/>
        </authorList>
    </citation>
    <scope>NUCLEOTIDE SEQUENCE</scope>
    <source>
        <strain evidence="3">WON2089</strain>
    </source>
</reference>
<evidence type="ECO:0000313" key="4">
    <source>
        <dbReference type="Proteomes" id="UP001062263"/>
    </source>
</evidence>
<dbReference type="EMBL" id="AP025943">
    <property type="protein sequence ID" value="BDL44420.1"/>
    <property type="molecule type" value="Genomic_DNA"/>
</dbReference>
<dbReference type="Proteomes" id="UP001062263">
    <property type="component" value="Chromosome"/>
</dbReference>
<name>A0ABN6QNS3_9BACT</name>
<evidence type="ECO:0000256" key="1">
    <source>
        <dbReference type="SAM" id="Coils"/>
    </source>
</evidence>
<dbReference type="Gene3D" id="1.10.287.950">
    <property type="entry name" value="Methyl-accepting chemotaxis protein"/>
    <property type="match status" value="1"/>
</dbReference>
<keyword evidence="4" id="KW-1185">Reference proteome</keyword>